<feature type="region of interest" description="Disordered" evidence="1">
    <location>
        <begin position="392"/>
        <end position="412"/>
    </location>
</feature>
<feature type="signal peptide" evidence="2">
    <location>
        <begin position="1"/>
        <end position="20"/>
    </location>
</feature>
<evidence type="ECO:0000313" key="3">
    <source>
        <dbReference type="EMBL" id="RVX70984.1"/>
    </source>
</evidence>
<comment type="caution">
    <text evidence="3">The sequence shown here is derived from an EMBL/GenBank/DDBJ whole genome shotgun (WGS) entry which is preliminary data.</text>
</comment>
<name>A0A438N5P1_EXOME</name>
<keyword evidence="2" id="KW-0732">Signal</keyword>
<gene>
    <name evidence="3" type="ORF">B0A52_06142</name>
</gene>
<feature type="compositionally biased region" description="Low complexity" evidence="1">
    <location>
        <begin position="643"/>
        <end position="655"/>
    </location>
</feature>
<dbReference type="EMBL" id="NAJM01000020">
    <property type="protein sequence ID" value="RVX70984.1"/>
    <property type="molecule type" value="Genomic_DNA"/>
</dbReference>
<protein>
    <submittedName>
        <fullName evidence="3">Uncharacterized protein</fullName>
    </submittedName>
</protein>
<dbReference type="VEuPathDB" id="FungiDB:PV10_01460"/>
<dbReference type="Proteomes" id="UP000288859">
    <property type="component" value="Unassembled WGS sequence"/>
</dbReference>
<dbReference type="OrthoDB" id="10349159at2759"/>
<feature type="compositionally biased region" description="Low complexity" evidence="1">
    <location>
        <begin position="392"/>
        <end position="411"/>
    </location>
</feature>
<reference evidence="3 4" key="1">
    <citation type="submission" date="2017-03" db="EMBL/GenBank/DDBJ databases">
        <title>Genomes of endolithic fungi from Antarctica.</title>
        <authorList>
            <person name="Coleine C."/>
            <person name="Masonjones S."/>
            <person name="Stajich J.E."/>
        </authorList>
    </citation>
    <scope>NUCLEOTIDE SEQUENCE [LARGE SCALE GENOMIC DNA]</scope>
    <source>
        <strain evidence="3 4">CCFEE 6314</strain>
    </source>
</reference>
<evidence type="ECO:0000256" key="1">
    <source>
        <dbReference type="SAM" id="MobiDB-lite"/>
    </source>
</evidence>
<evidence type="ECO:0000313" key="4">
    <source>
        <dbReference type="Proteomes" id="UP000288859"/>
    </source>
</evidence>
<proteinExistence type="predicted"/>
<feature type="region of interest" description="Disordered" evidence="1">
    <location>
        <begin position="626"/>
        <end position="655"/>
    </location>
</feature>
<feature type="chain" id="PRO_5019301927" evidence="2">
    <location>
        <begin position="21"/>
        <end position="724"/>
    </location>
</feature>
<evidence type="ECO:0000256" key="2">
    <source>
        <dbReference type="SAM" id="SignalP"/>
    </source>
</evidence>
<organism evidence="3 4">
    <name type="scientific">Exophiala mesophila</name>
    <name type="common">Black yeast-like fungus</name>
    <dbReference type="NCBI Taxonomy" id="212818"/>
    <lineage>
        <taxon>Eukaryota</taxon>
        <taxon>Fungi</taxon>
        <taxon>Dikarya</taxon>
        <taxon>Ascomycota</taxon>
        <taxon>Pezizomycotina</taxon>
        <taxon>Eurotiomycetes</taxon>
        <taxon>Chaetothyriomycetidae</taxon>
        <taxon>Chaetothyriales</taxon>
        <taxon>Herpotrichiellaceae</taxon>
        <taxon>Exophiala</taxon>
    </lineage>
</organism>
<accession>A0A438N5P1</accession>
<dbReference type="AlphaFoldDB" id="A0A438N5P1"/>
<sequence length="724" mass="75572">MLSLLVICLAVVTGLQSVGAQSTDDNTEVKNAVLKVTCPQGGSGSVVLQLDPDSASNYAHYVGLLNFPATMFFLNTDTTNSPDECTPPGAMFALQFPGPGSLDSRTSTYTLTGVKVLDAGSAMVAASDAINNAMTPDPNKEAENLIDVLNSDGSSGLGDAFADSITPTPELISAANLLQSLTTVTPVPVVAQSDAAADAGTPASRNKVRSNELATRDAALIILSGELATDGEIAGSAAAIPVLGEVVIAVIGVVAVLQTITAVLPDPKNLRSYSDDITYKTTLVTPWIVVNPDQPEPVEDDIPNNQCDIQPPANDLPREKDLPSKGPCDVYLKNVLWNQPKVDWSKEVGKEVDYNAADSKISGTVTIKCKPTAPKKWMAGKYWHRLYPVTTDPADSGSQSSSSDSQPVVSDTEVQIPDLGVALPPNSDGEGQCLPSPEWQAKPYFTVDVGGEYTMLGEAFLEFNFAVTTKMTSGKFDASSGTPGFSQQEDGNGIGGIEIYGIKAQGDQLYANAGLKIAAGIKYLRNKVEVWDMSTTLQPGIWLSGVQEVGSDQITISTRPVDATSSSTASSTASISTPTTFNTVFTTSSSSTSSDSSDVSTVSAPAAAASTAVQTSDDDNISATATATATSSGIVKRDDDDSSAATTTSSSVDPSTTTVLSQAESVCVTPLAVKLMVSWQAAIKFMGKQIFLQELIPASLANKYLTLKLSPAQPCFKSSSDFPS</sequence>